<evidence type="ECO:0000313" key="4">
    <source>
        <dbReference type="Proteomes" id="UP000179283"/>
    </source>
</evidence>
<feature type="transmembrane region" description="Helical" evidence="2">
    <location>
        <begin position="135"/>
        <end position="157"/>
    </location>
</feature>
<accession>A0A1G2U553</accession>
<dbReference type="Proteomes" id="UP000179283">
    <property type="component" value="Unassembled WGS sequence"/>
</dbReference>
<protein>
    <submittedName>
        <fullName evidence="3">Uncharacterized protein</fullName>
    </submittedName>
</protein>
<feature type="compositionally biased region" description="Polar residues" evidence="1">
    <location>
        <begin position="109"/>
        <end position="120"/>
    </location>
</feature>
<comment type="caution">
    <text evidence="3">The sequence shown here is derived from an EMBL/GenBank/DDBJ whole genome shotgun (WGS) entry which is preliminary data.</text>
</comment>
<keyword evidence="2" id="KW-0472">Membrane</keyword>
<evidence type="ECO:0000256" key="2">
    <source>
        <dbReference type="SAM" id="Phobius"/>
    </source>
</evidence>
<evidence type="ECO:0000256" key="1">
    <source>
        <dbReference type="SAM" id="MobiDB-lite"/>
    </source>
</evidence>
<keyword evidence="2" id="KW-0812">Transmembrane</keyword>
<reference evidence="3 4" key="1">
    <citation type="journal article" date="2016" name="Nat. Commun.">
        <title>Thousands of microbial genomes shed light on interconnected biogeochemical processes in an aquifer system.</title>
        <authorList>
            <person name="Anantharaman K."/>
            <person name="Brown C.T."/>
            <person name="Hug L.A."/>
            <person name="Sharon I."/>
            <person name="Castelle C.J."/>
            <person name="Probst A.J."/>
            <person name="Thomas B.C."/>
            <person name="Singh A."/>
            <person name="Wilkins M.J."/>
            <person name="Karaoz U."/>
            <person name="Brodie E.L."/>
            <person name="Williams K.H."/>
            <person name="Hubbard S.S."/>
            <person name="Banfield J.F."/>
        </authorList>
    </citation>
    <scope>NUCLEOTIDE SEQUENCE [LARGE SCALE GENOMIC DNA]</scope>
</reference>
<dbReference type="AlphaFoldDB" id="A0A1G2U553"/>
<keyword evidence="2" id="KW-1133">Transmembrane helix</keyword>
<proteinExistence type="predicted"/>
<gene>
    <name evidence="3" type="ORF">A2920_01655</name>
</gene>
<dbReference type="EMBL" id="MHWD01000008">
    <property type="protein sequence ID" value="OHB04624.1"/>
    <property type="molecule type" value="Genomic_DNA"/>
</dbReference>
<organism evidence="3 4">
    <name type="scientific">Candidatus Zambryskibacteria bacterium RIFCSPLOWO2_01_FULL_43_17</name>
    <dbReference type="NCBI Taxonomy" id="1802760"/>
    <lineage>
        <taxon>Bacteria</taxon>
        <taxon>Candidatus Zambryskiibacteriota</taxon>
    </lineage>
</organism>
<feature type="region of interest" description="Disordered" evidence="1">
    <location>
        <begin position="107"/>
        <end position="127"/>
    </location>
</feature>
<sequence>MDNDKKNPLNLDDDKIREIERKMSQSSNVAERQSGAFEGVNIAFPKEMGMPKEVEAKRAPEANQASTVQRSETAIKNLRTFQGDVAEAIKSQNASVLTIALAEKKRQDNVTNQAPTSPAQVKSARKPLDSETKRNIILGVISVMLIISGVGAVYGFYILQKKDGITVEALQKKPLLGWSNRATVDIGSIKNGTLVEKINEFRENATIGNGEIFHLNIEKAVPEGVRPISTSEFFKILDTKAPAPLLRSFKQDFMFGFFGLSDSREPFLLIELDSFDLAFSGMLAWEKVLNEDIGSLFTRRVVTVKEVLPDPTASSSLISTSTAQTQTRIINFDNPNPAGFEDVTIRNKDARMLTNIRGETILLYSFIDRKFLLITSNENVLREIVNKLIAEQSIR</sequence>
<evidence type="ECO:0000313" key="3">
    <source>
        <dbReference type="EMBL" id="OHB04624.1"/>
    </source>
</evidence>
<name>A0A1G2U553_9BACT</name>